<gene>
    <name evidence="3" type="ORF">GWK16_20995</name>
</gene>
<dbReference type="PIRSF" id="PIRSF017082">
    <property type="entry name" value="YflP"/>
    <property type="match status" value="1"/>
</dbReference>
<keyword evidence="4" id="KW-1185">Reference proteome</keyword>
<sequence>MTITAARRALLGAGLATLAAPRHAWTQGSLAGRTITLVVPSPAGGGTDFSARLVADSFGRSLGATMVVENRPGGNDVVGLTSVIRAPQDGTTLLCGYCATMTGRAAINGLGDIQPMRDFQAVGQITDTPQLFVTHPTVPAATLQDFIALAKQKPGEFNYASAGNGSMHHMGTEYLKHRAGIDLVHVPYRGTGETIRDLIAGRIQFYMNSPPPLTPLVRDGKLRALCVSSNERHPGLPDIPSAAEQGMPDLNLNVWFAVFAPRGVPAPMVAMLSEKLREVLADQGLRDRAFQAGALVAPSSAEALAERVARETENWRRIAQQANITAG</sequence>
<dbReference type="PANTHER" id="PTHR42928">
    <property type="entry name" value="TRICARBOXYLATE-BINDING PROTEIN"/>
    <property type="match status" value="1"/>
</dbReference>
<protein>
    <submittedName>
        <fullName evidence="3">Tripartite tricarboxylate transporter substrate binding protein</fullName>
    </submittedName>
</protein>
<proteinExistence type="inferred from homology"/>
<feature type="signal peptide" evidence="2">
    <location>
        <begin position="1"/>
        <end position="24"/>
    </location>
</feature>
<dbReference type="RefSeq" id="WP_170055932.1">
    <property type="nucleotide sequence ID" value="NZ_JABBKX010000009.1"/>
</dbReference>
<dbReference type="AlphaFoldDB" id="A0A848EK29"/>
<dbReference type="InterPro" id="IPR005064">
    <property type="entry name" value="BUG"/>
</dbReference>
<organism evidence="3 4">
    <name type="scientific">Neoroseomonas marina</name>
    <dbReference type="NCBI Taxonomy" id="1232220"/>
    <lineage>
        <taxon>Bacteria</taxon>
        <taxon>Pseudomonadati</taxon>
        <taxon>Pseudomonadota</taxon>
        <taxon>Alphaproteobacteria</taxon>
        <taxon>Acetobacterales</taxon>
        <taxon>Acetobacteraceae</taxon>
        <taxon>Neoroseomonas</taxon>
    </lineage>
</organism>
<evidence type="ECO:0000313" key="3">
    <source>
        <dbReference type="EMBL" id="NMJ43738.1"/>
    </source>
</evidence>
<dbReference type="InterPro" id="IPR042100">
    <property type="entry name" value="Bug_dom1"/>
</dbReference>
<dbReference type="Gene3D" id="3.40.190.10">
    <property type="entry name" value="Periplasmic binding protein-like II"/>
    <property type="match status" value="1"/>
</dbReference>
<comment type="caution">
    <text evidence="3">The sequence shown here is derived from an EMBL/GenBank/DDBJ whole genome shotgun (WGS) entry which is preliminary data.</text>
</comment>
<name>A0A848EK29_9PROT</name>
<dbReference type="Gene3D" id="3.40.190.150">
    <property type="entry name" value="Bordetella uptake gene, domain 1"/>
    <property type="match status" value="1"/>
</dbReference>
<dbReference type="EMBL" id="JABBKX010000009">
    <property type="protein sequence ID" value="NMJ43738.1"/>
    <property type="molecule type" value="Genomic_DNA"/>
</dbReference>
<reference evidence="3 4" key="1">
    <citation type="submission" date="2020-03" db="EMBL/GenBank/DDBJ databases">
        <authorList>
            <person name="Sun Q."/>
        </authorList>
    </citation>
    <scope>NUCLEOTIDE SEQUENCE [LARGE SCALE GENOMIC DNA]</scope>
    <source>
        <strain evidence="3 4">JC162</strain>
    </source>
</reference>
<dbReference type="Pfam" id="PF03401">
    <property type="entry name" value="TctC"/>
    <property type="match status" value="1"/>
</dbReference>
<comment type="similarity">
    <text evidence="1">Belongs to the UPF0065 (bug) family.</text>
</comment>
<evidence type="ECO:0000256" key="2">
    <source>
        <dbReference type="SAM" id="SignalP"/>
    </source>
</evidence>
<dbReference type="PANTHER" id="PTHR42928:SF5">
    <property type="entry name" value="BLR1237 PROTEIN"/>
    <property type="match status" value="1"/>
</dbReference>
<feature type="chain" id="PRO_5032904826" evidence="2">
    <location>
        <begin position="25"/>
        <end position="327"/>
    </location>
</feature>
<evidence type="ECO:0000256" key="1">
    <source>
        <dbReference type="ARBA" id="ARBA00006987"/>
    </source>
</evidence>
<dbReference type="SUPFAM" id="SSF53850">
    <property type="entry name" value="Periplasmic binding protein-like II"/>
    <property type="match status" value="1"/>
</dbReference>
<dbReference type="Proteomes" id="UP000548582">
    <property type="component" value="Unassembled WGS sequence"/>
</dbReference>
<evidence type="ECO:0000313" key="4">
    <source>
        <dbReference type="Proteomes" id="UP000548582"/>
    </source>
</evidence>
<keyword evidence="2" id="KW-0732">Signal</keyword>
<accession>A0A848EK29</accession>
<dbReference type="CDD" id="cd07012">
    <property type="entry name" value="PBP2_Bug_TTT"/>
    <property type="match status" value="1"/>
</dbReference>